<dbReference type="Pfam" id="PF00483">
    <property type="entry name" value="NTP_transferase"/>
    <property type="match status" value="1"/>
</dbReference>
<dbReference type="GO" id="GO:0047343">
    <property type="term" value="F:glucose-1-phosphate cytidylyltransferase activity"/>
    <property type="evidence" value="ECO:0007669"/>
    <property type="project" value="InterPro"/>
</dbReference>
<reference evidence="3" key="1">
    <citation type="submission" date="2010-12" db="EMBL/GenBank/DDBJ databases">
        <title>Complete sequence of Desulfovibrio aespoeensis Aspo-2.</title>
        <authorList>
            <consortium name="US DOE Joint Genome Institute"/>
            <person name="Lucas S."/>
            <person name="Copeland A."/>
            <person name="Lapidus A."/>
            <person name="Cheng J.-F."/>
            <person name="Goodwin L."/>
            <person name="Pitluck S."/>
            <person name="Chertkov O."/>
            <person name="Misra M."/>
            <person name="Detter J.C."/>
            <person name="Han C."/>
            <person name="Tapia R."/>
            <person name="Land M."/>
            <person name="Hauser L."/>
            <person name="Kyrpides N."/>
            <person name="Ivanova N."/>
            <person name="Ovchinnikova G."/>
            <person name="Pedersen K."/>
            <person name="Jagevall S."/>
            <person name="Hazen T."/>
            <person name="Woyke T."/>
        </authorList>
    </citation>
    <scope>NUCLEOTIDE SEQUENCE [LARGE SCALE GENOMIC DNA]</scope>
    <source>
        <strain evidence="3">ATCC 700646 / DSM 10631 / Aspo-2</strain>
    </source>
</reference>
<dbReference type="CDD" id="cd02524">
    <property type="entry name" value="G1P_cytidylyltransferase"/>
    <property type="match status" value="1"/>
</dbReference>
<protein>
    <submittedName>
        <fullName evidence="2">Glucose-1-phosphate cytidylyltransferase</fullName>
    </submittedName>
</protein>
<dbReference type="eggNOG" id="COG1208">
    <property type="taxonomic scope" value="Bacteria"/>
</dbReference>
<evidence type="ECO:0000313" key="2">
    <source>
        <dbReference type="EMBL" id="ADU64260.1"/>
    </source>
</evidence>
<dbReference type="SUPFAM" id="SSF53448">
    <property type="entry name" value="Nucleotide-diphospho-sugar transferases"/>
    <property type="match status" value="1"/>
</dbReference>
<dbReference type="PANTHER" id="PTHR47183:SF1">
    <property type="entry name" value="GLUCOSE-1-PHOSPHATE CYTIDYLYLTRANSFERASE"/>
    <property type="match status" value="1"/>
</dbReference>
<dbReference type="STRING" id="643562.Daes_3272"/>
<organism evidence="2 3">
    <name type="scientific">Pseudodesulfovibrio aespoeensis (strain ATCC 700646 / DSM 10631 / Aspo-2)</name>
    <name type="common">Desulfovibrio aespoeensis</name>
    <dbReference type="NCBI Taxonomy" id="643562"/>
    <lineage>
        <taxon>Bacteria</taxon>
        <taxon>Pseudomonadati</taxon>
        <taxon>Thermodesulfobacteriota</taxon>
        <taxon>Desulfovibrionia</taxon>
        <taxon>Desulfovibrionales</taxon>
        <taxon>Desulfovibrionaceae</taxon>
    </lineage>
</organism>
<accession>E6VSB7</accession>
<proteinExistence type="predicted"/>
<name>E6VSB7_PSEA9</name>
<dbReference type="EMBL" id="CP002431">
    <property type="protein sequence ID" value="ADU64260.1"/>
    <property type="molecule type" value="Genomic_DNA"/>
</dbReference>
<dbReference type="OrthoDB" id="9788272at2"/>
<dbReference type="PANTHER" id="PTHR47183">
    <property type="entry name" value="GLUCOSE-1-PHOSPHATE CYTIDYLYLTRANSFERASE-RELATED"/>
    <property type="match status" value="1"/>
</dbReference>
<dbReference type="Proteomes" id="UP000002191">
    <property type="component" value="Chromosome"/>
</dbReference>
<dbReference type="NCBIfam" id="TIGR02623">
    <property type="entry name" value="G1P_cyt_trans"/>
    <property type="match status" value="1"/>
</dbReference>
<keyword evidence="2" id="KW-0548">Nucleotidyltransferase</keyword>
<keyword evidence="2" id="KW-0808">Transferase</keyword>
<dbReference type="Gene3D" id="3.90.550.10">
    <property type="entry name" value="Spore Coat Polysaccharide Biosynthesis Protein SpsA, Chain A"/>
    <property type="match status" value="1"/>
</dbReference>
<dbReference type="InterPro" id="IPR029044">
    <property type="entry name" value="Nucleotide-diphossugar_trans"/>
</dbReference>
<keyword evidence="3" id="KW-1185">Reference proteome</keyword>
<evidence type="ECO:0000313" key="3">
    <source>
        <dbReference type="Proteomes" id="UP000002191"/>
    </source>
</evidence>
<evidence type="ECO:0000259" key="1">
    <source>
        <dbReference type="Pfam" id="PF00483"/>
    </source>
</evidence>
<dbReference type="AlphaFoldDB" id="E6VSB7"/>
<dbReference type="KEGG" id="das:Daes_3272"/>
<dbReference type="InterPro" id="IPR005835">
    <property type="entry name" value="NTP_transferase_dom"/>
</dbReference>
<feature type="domain" description="Nucleotidyl transferase" evidence="1">
    <location>
        <begin position="3"/>
        <end position="233"/>
    </location>
</feature>
<dbReference type="GO" id="GO:0009243">
    <property type="term" value="P:O antigen biosynthetic process"/>
    <property type="evidence" value="ECO:0007669"/>
    <property type="project" value="InterPro"/>
</dbReference>
<sequence>MEVIILCGGLGTRLREETEFRPKPMVNIGPRPILWHIMKIYAHYGHTEFILPLGYKGEMIREYFVNYEWMNNDVTLELGKPETLCLHQCHDEAGWRITLADTGPDTLKGGRLKRVEKYIKGDTFMLTYGDGVADIDIDALVAFHKAHGKIVTLTGVGLAQRFGELKVDGNRVSSFQEKPDHAGDSLINGGYMVLDRSIFDYLTSDKDCDLEYGPFERLAQDGELMVRRHDGYWACMDTLRDTELLNRLWNEDRAEWKVW</sequence>
<dbReference type="InterPro" id="IPR013446">
    <property type="entry name" value="G1P_cyt_trans-like"/>
</dbReference>
<reference evidence="2 3" key="2">
    <citation type="journal article" date="2014" name="Genome Announc.">
        <title>Complete Genome Sequence of the Subsurface, Mesophilic Sulfate-Reducing Bacterium Desulfovibrio aespoeensis Aspo-2.</title>
        <authorList>
            <person name="Pedersen K."/>
            <person name="Bengtsson A."/>
            <person name="Edlund J."/>
            <person name="Rabe L."/>
            <person name="Hazen T."/>
            <person name="Chakraborty R."/>
            <person name="Goodwin L."/>
            <person name="Shapiro N."/>
        </authorList>
    </citation>
    <scope>NUCLEOTIDE SEQUENCE [LARGE SCALE GENOMIC DNA]</scope>
    <source>
        <strain evidence="3">ATCC 700646 / DSM 10631 / Aspo-2</strain>
    </source>
</reference>
<dbReference type="InterPro" id="IPR046981">
    <property type="entry name" value="G1P_cyt_trans"/>
</dbReference>
<dbReference type="HOGENOM" id="CLU_029499_10_0_7"/>
<gene>
    <name evidence="2" type="ordered locus">Daes_3272</name>
</gene>
<dbReference type="RefSeq" id="WP_013516157.1">
    <property type="nucleotide sequence ID" value="NC_014844.1"/>
</dbReference>